<dbReference type="Proteomes" id="UP000501465">
    <property type="component" value="Segment"/>
</dbReference>
<dbReference type="EMBL" id="MN270971">
    <property type="protein sequence ID" value="QIM07283.1"/>
    <property type="molecule type" value="Genomic_DNA"/>
</dbReference>
<dbReference type="Proteomes" id="UP000501990">
    <property type="component" value="Segment"/>
</dbReference>
<dbReference type="Proteomes" id="UP000502695">
    <property type="component" value="Segment"/>
</dbReference>
<evidence type="ECO:0000313" key="15">
    <source>
        <dbReference type="Proteomes" id="UP000500898"/>
    </source>
</evidence>
<dbReference type="RefSeq" id="YP_009703389.1">
    <property type="nucleotide sequence ID" value="NC_044955.1"/>
</dbReference>
<evidence type="ECO:0000313" key="13">
    <source>
        <dbReference type="EMBL" id="QIM09384.1"/>
    </source>
</evidence>
<dbReference type="EMBL" id="MN270979">
    <property type="protein sequence ID" value="QIM09151.1"/>
    <property type="molecule type" value="Genomic_DNA"/>
</dbReference>
<organismHost>
    <name type="scientific">Phacochoerus africanus</name>
    <name type="common">Warthog</name>
    <dbReference type="NCBI Taxonomy" id="41426"/>
</organismHost>
<organismHost>
    <name type="scientific">Phacochoerus aethiopicus</name>
    <name type="common">Warthog</name>
    <dbReference type="NCBI Taxonomy" id="85517"/>
</organismHost>
<dbReference type="Proteomes" id="UP000500898">
    <property type="component" value="Segment"/>
</dbReference>
<evidence type="ECO:0000313" key="9">
    <source>
        <dbReference type="EMBL" id="QIM08452.1"/>
    </source>
</evidence>
<evidence type="ECO:0000313" key="5">
    <source>
        <dbReference type="EMBL" id="QIM07518.1"/>
    </source>
</evidence>
<accession>A0A3G1EV89</accession>
<dbReference type="EMBL" id="MN270977">
    <property type="protein sequence ID" value="QIM08685.1"/>
    <property type="molecule type" value="Genomic_DNA"/>
</dbReference>
<reference evidence="14 15" key="2">
    <citation type="journal article" date="2020" name="Transbound. Emerg. Dis.">
        <title>The evolution of African swine fever virus in Sardinia (1978 to 2014) as revealed by whole genome sequencing and comparative analysis.</title>
        <authorList>
            <person name="Torresi C."/>
            <person name="Fiori M."/>
            <person name="Bertolotti L."/>
            <person name="Floris M."/>
            <person name="Colitti B."/>
            <person name="Giammarioli M."/>
            <person name="Dei Giudici S."/>
            <person name="Oggiano A."/>
            <person name="Malmberg M."/>
            <person name="De Mia G.M."/>
            <person name="Belak S."/>
            <person name="Granberg F."/>
        </authorList>
    </citation>
    <scope>NUCLEOTIDE SEQUENCE [LARGE SCALE GENOMIC DNA]</scope>
    <source>
        <strain evidence="4">139/Nu/1981</strain>
        <strain evidence="5">140/Or/1985</strain>
        <strain evidence="7">141/Nu/1990</strain>
        <strain evidence="8">142/Nu/1995</strain>
        <strain evidence="13">22653/Ca/2014</strain>
        <strain evidence="10">26/Ss/2004</strain>
        <strain evidence="2">56/Ca/1978</strain>
        <strain evidence="3">57/Ca/1979</strain>
        <strain evidence="9">60/Nu/1997</strain>
        <strain evidence="11">72407/Ss/2005</strain>
        <strain evidence="6">85/Ca/1985</strain>
        <strain evidence="12">97/Ot/2012</strain>
    </source>
</reference>
<evidence type="ECO:0000313" key="2">
    <source>
        <dbReference type="EMBL" id="QIM06813.1"/>
    </source>
</evidence>
<dbReference type="Proteomes" id="UP000503294">
    <property type="component" value="Segment"/>
</dbReference>
<organismHost>
    <name type="scientific">Ornithodoros moubata</name>
    <name type="common">Soft tick</name>
    <name type="synonym">Argasid tick</name>
    <dbReference type="NCBI Taxonomy" id="6938"/>
</organismHost>
<dbReference type="KEGG" id="vg:41902197"/>
<reference evidence="1" key="1">
    <citation type="journal article" date="2016" name="Genome Announc.">
        <title>Complete genome sequence of an African swine fever virus isolate from Sardinia, Italy.</title>
        <authorList>
            <person name="Granberg F."/>
            <person name="Torresi C."/>
            <person name="Oggiano A."/>
            <person name="Malmberg M."/>
            <person name="Iscaro C."/>
            <person name="De Mia G.M."/>
            <person name="Sandor B."/>
        </authorList>
    </citation>
    <scope>NUCLEOTIDE SEQUENCE [LARGE SCALE GENOMIC DNA]</scope>
    <source>
        <strain evidence="1">47/Ss/2008</strain>
    </source>
</reference>
<organismHost>
    <name type="scientific">Potamochoerus larvatus</name>
    <name type="common">Bushpig</name>
    <dbReference type="NCBI Taxonomy" id="273792"/>
</organismHost>
<dbReference type="GeneID" id="41902197"/>
<dbReference type="Proteomes" id="UP000502885">
    <property type="component" value="Segment"/>
</dbReference>
<dbReference type="EMBL" id="KX354450">
    <property type="protein sequence ID" value="AOO54477.1"/>
    <property type="molecule type" value="Genomic_DNA"/>
</dbReference>
<evidence type="ECO:0000313" key="6">
    <source>
        <dbReference type="EMBL" id="QIM07751.1"/>
    </source>
</evidence>
<evidence type="ECO:0000313" key="7">
    <source>
        <dbReference type="EMBL" id="QIM07984.1"/>
    </source>
</evidence>
<dbReference type="Proteomes" id="UP000500690">
    <property type="component" value="Segment"/>
</dbReference>
<dbReference type="EMBL" id="MN270980">
    <property type="protein sequence ID" value="QIM09384.1"/>
    <property type="molecule type" value="Genomic_DNA"/>
</dbReference>
<organism evidence="1">
    <name type="scientific">African swine fever virus</name>
    <name type="common">ASFV</name>
    <dbReference type="NCBI Taxonomy" id="10497"/>
    <lineage>
        <taxon>Viruses</taxon>
        <taxon>Varidnaviria</taxon>
        <taxon>Bamfordvirae</taxon>
        <taxon>Nucleocytoviricota</taxon>
        <taxon>Pokkesviricetes</taxon>
        <taxon>Asfuvirales</taxon>
        <taxon>Asfarviridae</taxon>
        <taxon>Asfivirus</taxon>
        <taxon>Asfivirus haemorrhagiae</taxon>
    </lineage>
</organism>
<sequence length="84" mass="9769">MQAARNSSDTMNGLRLGFSERHHAGAKLSFSQLRLPAKINMKQLLCRVIQGKRVHHVVKMFEHAFYFMGVMRRQSLVIFYSMID</sequence>
<dbReference type="EMBL" id="MN270974">
    <property type="protein sequence ID" value="QIM07984.1"/>
    <property type="molecule type" value="Genomic_DNA"/>
</dbReference>
<dbReference type="EMBL" id="MN270972">
    <property type="protein sequence ID" value="QIM07518.1"/>
    <property type="molecule type" value="Genomic_DNA"/>
</dbReference>
<dbReference type="EMBL" id="MN270969">
    <property type="protein sequence ID" value="QIM06813.1"/>
    <property type="molecule type" value="Genomic_DNA"/>
</dbReference>
<dbReference type="Proteomes" id="UP000501683">
    <property type="component" value="Segment"/>
</dbReference>
<name>A0A3G1EV89_ASF</name>
<evidence type="ECO:0000313" key="14">
    <source>
        <dbReference type="Proteomes" id="UP000500690"/>
    </source>
</evidence>
<dbReference type="EMBL" id="MN270970">
    <property type="protein sequence ID" value="QIM07048.1"/>
    <property type="molecule type" value="Genomic_DNA"/>
</dbReference>
<evidence type="ECO:0000313" key="1">
    <source>
        <dbReference type="EMBL" id="AOO54477.1"/>
    </source>
</evidence>
<dbReference type="Proteomes" id="UP000501235">
    <property type="component" value="Segment"/>
</dbReference>
<evidence type="ECO:0000313" key="10">
    <source>
        <dbReference type="EMBL" id="QIM08685.1"/>
    </source>
</evidence>
<dbReference type="EMBL" id="MN270973">
    <property type="protein sequence ID" value="QIM07751.1"/>
    <property type="molecule type" value="Genomic_DNA"/>
</dbReference>
<dbReference type="EMBL" id="MN270976">
    <property type="protein sequence ID" value="QIM08452.1"/>
    <property type="molecule type" value="Genomic_DNA"/>
</dbReference>
<dbReference type="Proteomes" id="UP000266411">
    <property type="component" value="Segment"/>
</dbReference>
<dbReference type="EMBL" id="MN270978">
    <property type="protein sequence ID" value="QIM08918.1"/>
    <property type="molecule type" value="Genomic_DNA"/>
</dbReference>
<dbReference type="EMBL" id="MN270975">
    <property type="protein sequence ID" value="QIM08219.1"/>
    <property type="molecule type" value="Genomic_DNA"/>
</dbReference>
<evidence type="ECO:0000313" key="4">
    <source>
        <dbReference type="EMBL" id="QIM07283.1"/>
    </source>
</evidence>
<dbReference type="Proteomes" id="UP000501487">
    <property type="component" value="Segment"/>
</dbReference>
<gene>
    <name evidence="1" type="primary">URF53</name>
    <name evidence="2" type="synonym">URF053</name>
    <name evidence="1" type="ORF">AFSV47Ss_0172</name>
</gene>
<organismHost>
    <name type="scientific">Ornithodoros</name>
    <name type="common">relapsing fever ticks</name>
    <dbReference type="NCBI Taxonomy" id="6937"/>
</organismHost>
<organismHost>
    <name type="scientific">Sus scrofa</name>
    <name type="common">Pig</name>
    <dbReference type="NCBI Taxonomy" id="9823"/>
</organismHost>
<dbReference type="Proteomes" id="UP000503066">
    <property type="component" value="Genome"/>
</dbReference>
<evidence type="ECO:0000313" key="12">
    <source>
        <dbReference type="EMBL" id="QIM09151.1"/>
    </source>
</evidence>
<dbReference type="Proteomes" id="UP000502933">
    <property type="component" value="Segment"/>
</dbReference>
<proteinExistence type="predicted"/>
<evidence type="ECO:0000313" key="8">
    <source>
        <dbReference type="EMBL" id="QIM08219.1"/>
    </source>
</evidence>
<evidence type="ECO:0000313" key="11">
    <source>
        <dbReference type="EMBL" id="QIM08918.1"/>
    </source>
</evidence>
<protein>
    <submittedName>
        <fullName evidence="1">Uncharacterized protein</fullName>
    </submittedName>
</protein>
<evidence type="ECO:0000313" key="3">
    <source>
        <dbReference type="EMBL" id="QIM07048.1"/>
    </source>
</evidence>